<sequence length="42" mass="5103">MDAVIRFCFKEDTTVMSDDEFYMRYAQGQFIMDMAHQVKFKQ</sequence>
<gene>
    <name evidence="1" type="ORF">UFOVP1596_5</name>
</gene>
<protein>
    <submittedName>
        <fullName evidence="1">Uncharacterized protein</fullName>
    </submittedName>
</protein>
<proteinExistence type="predicted"/>
<dbReference type="EMBL" id="LR797460">
    <property type="protein sequence ID" value="CAB4218168.1"/>
    <property type="molecule type" value="Genomic_DNA"/>
</dbReference>
<reference evidence="1" key="1">
    <citation type="submission" date="2020-05" db="EMBL/GenBank/DDBJ databases">
        <authorList>
            <person name="Chiriac C."/>
            <person name="Salcher M."/>
            <person name="Ghai R."/>
            <person name="Kavagutti S V."/>
        </authorList>
    </citation>
    <scope>NUCLEOTIDE SEQUENCE</scope>
</reference>
<name>A0A6J5SRP5_9CAUD</name>
<evidence type="ECO:0000313" key="1">
    <source>
        <dbReference type="EMBL" id="CAB4218168.1"/>
    </source>
</evidence>
<accession>A0A6J5SRP5</accession>
<organism evidence="1">
    <name type="scientific">uncultured Caudovirales phage</name>
    <dbReference type="NCBI Taxonomy" id="2100421"/>
    <lineage>
        <taxon>Viruses</taxon>
        <taxon>Duplodnaviria</taxon>
        <taxon>Heunggongvirae</taxon>
        <taxon>Uroviricota</taxon>
        <taxon>Caudoviricetes</taxon>
        <taxon>Peduoviridae</taxon>
        <taxon>Maltschvirus</taxon>
        <taxon>Maltschvirus maltsch</taxon>
    </lineage>
</organism>